<organism evidence="9 10">
    <name type="scientific">Platanthera guangdongensis</name>
    <dbReference type="NCBI Taxonomy" id="2320717"/>
    <lineage>
        <taxon>Eukaryota</taxon>
        <taxon>Viridiplantae</taxon>
        <taxon>Streptophyta</taxon>
        <taxon>Embryophyta</taxon>
        <taxon>Tracheophyta</taxon>
        <taxon>Spermatophyta</taxon>
        <taxon>Magnoliopsida</taxon>
        <taxon>Liliopsida</taxon>
        <taxon>Asparagales</taxon>
        <taxon>Orchidaceae</taxon>
        <taxon>Orchidoideae</taxon>
        <taxon>Orchideae</taxon>
        <taxon>Orchidinae</taxon>
        <taxon>Platanthera</taxon>
    </lineage>
</organism>
<sequence>MAEGRSLAETPTWSVATVTTVMVFVCLLVERSICRLGKWLKRTKRKAMLASLEKIREEKDTDSAGNSSEWGSNRAELTGDEINLFYYHCPEHHEPFVSFEGLEQLHRFLFILGLTHVFYSFATVVLSMMKASVPIC</sequence>
<evidence type="ECO:0000256" key="6">
    <source>
        <dbReference type="ARBA" id="ARBA00023136"/>
    </source>
</evidence>
<evidence type="ECO:0000256" key="5">
    <source>
        <dbReference type="ARBA" id="ARBA00022989"/>
    </source>
</evidence>
<feature type="transmembrane region" description="Helical" evidence="8">
    <location>
        <begin position="108"/>
        <end position="129"/>
    </location>
</feature>
<proteinExistence type="inferred from homology"/>
<comment type="similarity">
    <text evidence="2">Belongs to the MLO family.</text>
</comment>
<dbReference type="PANTHER" id="PTHR31942:SF9">
    <property type="entry name" value="MLO-LIKE PROTEIN 4"/>
    <property type="match status" value="1"/>
</dbReference>
<feature type="transmembrane region" description="Helical" evidence="8">
    <location>
        <begin position="12"/>
        <end position="34"/>
    </location>
</feature>
<dbReference type="Proteomes" id="UP001412067">
    <property type="component" value="Unassembled WGS sequence"/>
</dbReference>
<evidence type="ECO:0000256" key="2">
    <source>
        <dbReference type="ARBA" id="ARBA00006574"/>
    </source>
</evidence>
<keyword evidence="6 8" id="KW-0472">Membrane</keyword>
<dbReference type="PANTHER" id="PTHR31942">
    <property type="entry name" value="MLO-LIKE PROTEIN 1"/>
    <property type="match status" value="1"/>
</dbReference>
<evidence type="ECO:0000256" key="7">
    <source>
        <dbReference type="ARBA" id="ARBA00023265"/>
    </source>
</evidence>
<dbReference type="Pfam" id="PF03094">
    <property type="entry name" value="Mlo"/>
    <property type="match status" value="2"/>
</dbReference>
<keyword evidence="10" id="KW-1185">Reference proteome</keyword>
<dbReference type="EMBL" id="JBBWWR010000005">
    <property type="protein sequence ID" value="KAK8965991.1"/>
    <property type="molecule type" value="Genomic_DNA"/>
</dbReference>
<evidence type="ECO:0000256" key="8">
    <source>
        <dbReference type="SAM" id="Phobius"/>
    </source>
</evidence>
<evidence type="ECO:0000313" key="9">
    <source>
        <dbReference type="EMBL" id="KAK8965991.1"/>
    </source>
</evidence>
<evidence type="ECO:0000256" key="3">
    <source>
        <dbReference type="ARBA" id="ARBA00022692"/>
    </source>
</evidence>
<gene>
    <name evidence="9" type="primary">MLO4</name>
    <name evidence="9" type="ORF">KSP40_PGU021892</name>
</gene>
<dbReference type="InterPro" id="IPR004326">
    <property type="entry name" value="Mlo"/>
</dbReference>
<keyword evidence="5 8" id="KW-1133">Transmembrane helix</keyword>
<name>A0ABR2MR98_9ASPA</name>
<keyword evidence="3 8" id="KW-0812">Transmembrane</keyword>
<keyword evidence="7" id="KW-0568">Pathogenesis-related protein</keyword>
<comment type="caution">
    <text evidence="9">The sequence shown here is derived from an EMBL/GenBank/DDBJ whole genome shotgun (WGS) entry which is preliminary data.</text>
</comment>
<evidence type="ECO:0000313" key="10">
    <source>
        <dbReference type="Proteomes" id="UP001412067"/>
    </source>
</evidence>
<accession>A0ABR2MR98</accession>
<evidence type="ECO:0000256" key="4">
    <source>
        <dbReference type="ARBA" id="ARBA00022821"/>
    </source>
</evidence>
<reference evidence="9 10" key="1">
    <citation type="journal article" date="2022" name="Nat. Plants">
        <title>Genomes of leafy and leafless Platanthera orchids illuminate the evolution of mycoheterotrophy.</title>
        <authorList>
            <person name="Li M.H."/>
            <person name="Liu K.W."/>
            <person name="Li Z."/>
            <person name="Lu H.C."/>
            <person name="Ye Q.L."/>
            <person name="Zhang D."/>
            <person name="Wang J.Y."/>
            <person name="Li Y.F."/>
            <person name="Zhong Z.M."/>
            <person name="Liu X."/>
            <person name="Yu X."/>
            <person name="Liu D.K."/>
            <person name="Tu X.D."/>
            <person name="Liu B."/>
            <person name="Hao Y."/>
            <person name="Liao X.Y."/>
            <person name="Jiang Y.T."/>
            <person name="Sun W.H."/>
            <person name="Chen J."/>
            <person name="Chen Y.Q."/>
            <person name="Ai Y."/>
            <person name="Zhai J.W."/>
            <person name="Wu S.S."/>
            <person name="Zhou Z."/>
            <person name="Hsiao Y.Y."/>
            <person name="Wu W.L."/>
            <person name="Chen Y.Y."/>
            <person name="Lin Y.F."/>
            <person name="Hsu J.L."/>
            <person name="Li C.Y."/>
            <person name="Wang Z.W."/>
            <person name="Zhao X."/>
            <person name="Zhong W.Y."/>
            <person name="Ma X.K."/>
            <person name="Ma L."/>
            <person name="Huang J."/>
            <person name="Chen G.Z."/>
            <person name="Huang M.Z."/>
            <person name="Huang L."/>
            <person name="Peng D.H."/>
            <person name="Luo Y.B."/>
            <person name="Zou S.Q."/>
            <person name="Chen S.P."/>
            <person name="Lan S."/>
            <person name="Tsai W.C."/>
            <person name="Van de Peer Y."/>
            <person name="Liu Z.J."/>
        </authorList>
    </citation>
    <scope>NUCLEOTIDE SEQUENCE [LARGE SCALE GENOMIC DNA]</scope>
    <source>
        <strain evidence="9">Lor288</strain>
    </source>
</reference>
<keyword evidence="4" id="KW-0611">Plant defense</keyword>
<evidence type="ECO:0000256" key="1">
    <source>
        <dbReference type="ARBA" id="ARBA00004141"/>
    </source>
</evidence>
<comment type="subcellular location">
    <subcellularLocation>
        <location evidence="1">Membrane</location>
        <topology evidence="1">Multi-pass membrane protein</topology>
    </subcellularLocation>
</comment>
<protein>
    <submittedName>
        <fullName evidence="9">MLO-like protein 4</fullName>
    </submittedName>
</protein>